<dbReference type="Gene3D" id="2.60.40.10">
    <property type="entry name" value="Immunoglobulins"/>
    <property type="match status" value="4"/>
</dbReference>
<dbReference type="PANTHER" id="PTHR12080:SF87">
    <property type="entry name" value="IG-LIKE DOMAIN-CONTAINING PROTEIN"/>
    <property type="match status" value="1"/>
</dbReference>
<dbReference type="PANTHER" id="PTHR12080">
    <property type="entry name" value="SIGNALING LYMPHOCYTIC ACTIVATION MOLECULE"/>
    <property type="match status" value="1"/>
</dbReference>
<dbReference type="OrthoDB" id="8741746at2759"/>
<reference evidence="7 8" key="1">
    <citation type="submission" date="2016-04" db="EMBL/GenBank/DDBJ databases">
        <title>Polished mammalian reference genomes with single-molecule sequencing and chromosome conformation capture applied to the Capra hircus genome.</title>
        <authorList>
            <person name="Bickhart D.M."/>
            <person name="Koren S."/>
            <person name="Rosen B."/>
            <person name="Hastie A."/>
            <person name="Liachko I."/>
            <person name="Sullivan S.T."/>
            <person name="Burton J."/>
            <person name="Sayre B.L."/>
            <person name="Huson H.J."/>
            <person name="Lee J."/>
            <person name="Lam E."/>
            <person name="Kelley C.M."/>
            <person name="Hutchison J.L."/>
            <person name="Zhou Y."/>
            <person name="Sun J."/>
            <person name="Crisa A."/>
            <person name="Schwartz J.C."/>
            <person name="Hammond J.A."/>
            <person name="Schroeder S.G."/>
            <person name="Liu G.E."/>
            <person name="Dunham M."/>
            <person name="Shendure J."/>
            <person name="Sonstegard T.S."/>
            <person name="Phillippy A.M."/>
            <person name="Van Tassell C.P."/>
            <person name="Smith T.P."/>
        </authorList>
    </citation>
    <scope>NUCLEOTIDE SEQUENCE [LARGE SCALE GENOMIC DNA]</scope>
</reference>
<keyword evidence="4" id="KW-0325">Glycoprotein</keyword>
<dbReference type="GeneTree" id="ENSGT01030000234540"/>
<dbReference type="AlphaFoldDB" id="A0A452DU18"/>
<dbReference type="SMART" id="SM00409">
    <property type="entry name" value="IG"/>
    <property type="match status" value="2"/>
</dbReference>
<organism evidence="7 8">
    <name type="scientific">Capra hircus</name>
    <name type="common">Goat</name>
    <dbReference type="NCBI Taxonomy" id="9925"/>
    <lineage>
        <taxon>Eukaryota</taxon>
        <taxon>Metazoa</taxon>
        <taxon>Chordata</taxon>
        <taxon>Craniata</taxon>
        <taxon>Vertebrata</taxon>
        <taxon>Euteleostomi</taxon>
        <taxon>Mammalia</taxon>
        <taxon>Eutheria</taxon>
        <taxon>Laurasiatheria</taxon>
        <taxon>Artiodactyla</taxon>
        <taxon>Ruminantia</taxon>
        <taxon>Pecora</taxon>
        <taxon>Bovidae</taxon>
        <taxon>Caprinae</taxon>
        <taxon>Capra</taxon>
    </lineage>
</organism>
<dbReference type="EMBL" id="LWLT01000004">
    <property type="status" value="NOT_ANNOTATED_CDS"/>
    <property type="molecule type" value="Genomic_DNA"/>
</dbReference>
<dbReference type="Ensembl" id="ENSCHIT00000010097.1">
    <property type="protein sequence ID" value="ENSCHIP00000003318.1"/>
    <property type="gene ID" value="ENSCHIG00000007433.1"/>
</dbReference>
<evidence type="ECO:0000256" key="2">
    <source>
        <dbReference type="ARBA" id="ARBA00022729"/>
    </source>
</evidence>
<evidence type="ECO:0000259" key="6">
    <source>
        <dbReference type="PROSITE" id="PS50835"/>
    </source>
</evidence>
<dbReference type="GO" id="GO:0042110">
    <property type="term" value="P:T cell activation"/>
    <property type="evidence" value="ECO:0007669"/>
    <property type="project" value="TreeGrafter"/>
</dbReference>
<dbReference type="SUPFAM" id="SSF48726">
    <property type="entry name" value="Immunoglobulin"/>
    <property type="match status" value="3"/>
</dbReference>
<evidence type="ECO:0000256" key="4">
    <source>
        <dbReference type="ARBA" id="ARBA00023180"/>
    </source>
</evidence>
<evidence type="ECO:0000256" key="5">
    <source>
        <dbReference type="SAM" id="SignalP"/>
    </source>
</evidence>
<dbReference type="InterPro" id="IPR007110">
    <property type="entry name" value="Ig-like_dom"/>
</dbReference>
<feature type="domain" description="Ig-like" evidence="6">
    <location>
        <begin position="342"/>
        <end position="419"/>
    </location>
</feature>
<reference evidence="7" key="3">
    <citation type="submission" date="2025-09" db="UniProtKB">
        <authorList>
            <consortium name="Ensembl"/>
        </authorList>
    </citation>
    <scope>IDENTIFICATION</scope>
</reference>
<evidence type="ECO:0000313" key="8">
    <source>
        <dbReference type="Proteomes" id="UP000291000"/>
    </source>
</evidence>
<evidence type="ECO:0000313" key="7">
    <source>
        <dbReference type="Ensembl" id="ENSCHIP00000003318.1"/>
    </source>
</evidence>
<dbReference type="InterPro" id="IPR015631">
    <property type="entry name" value="CD2/SLAM_rcpt"/>
</dbReference>
<keyword evidence="8" id="KW-1185">Reference proteome</keyword>
<dbReference type="RefSeq" id="XP_005677262.2">
    <property type="nucleotide sequence ID" value="XM_005677205.3"/>
</dbReference>
<dbReference type="KEGG" id="chx:102178869"/>
<feature type="signal peptide" evidence="5">
    <location>
        <begin position="1"/>
        <end position="21"/>
    </location>
</feature>
<feature type="domain" description="Ig-like" evidence="6">
    <location>
        <begin position="136"/>
        <end position="213"/>
    </location>
</feature>
<dbReference type="InterPro" id="IPR013783">
    <property type="entry name" value="Ig-like_fold"/>
</dbReference>
<protein>
    <recommendedName>
        <fullName evidence="6">Ig-like domain-containing protein</fullName>
    </recommendedName>
</protein>
<dbReference type="PROSITE" id="PS50835">
    <property type="entry name" value="IG_LIKE"/>
    <property type="match status" value="2"/>
</dbReference>
<accession>A0A452DU18</accession>
<gene>
    <name evidence="7" type="primary">LOC102178869</name>
</gene>
<reference evidence="7" key="2">
    <citation type="submission" date="2025-08" db="UniProtKB">
        <authorList>
            <consortium name="Ensembl"/>
        </authorList>
    </citation>
    <scope>IDENTIFICATION</scope>
</reference>
<dbReference type="InterPro" id="IPR013106">
    <property type="entry name" value="Ig_V-set"/>
</dbReference>
<dbReference type="CDD" id="cd16842">
    <property type="entry name" value="Ig_SLAM-like_N"/>
    <property type="match status" value="2"/>
</dbReference>
<name>A0A452DU18_CAPHI</name>
<dbReference type="GO" id="GO:0009897">
    <property type="term" value="C:external side of plasma membrane"/>
    <property type="evidence" value="ECO:0007669"/>
    <property type="project" value="TreeGrafter"/>
</dbReference>
<dbReference type="GeneID" id="102178869"/>
<dbReference type="InterPro" id="IPR003599">
    <property type="entry name" value="Ig_sub"/>
</dbReference>
<keyword evidence="2 5" id="KW-0732">Signal</keyword>
<dbReference type="STRING" id="9925.ENSCHIP00000003318"/>
<dbReference type="InterPro" id="IPR036179">
    <property type="entry name" value="Ig-like_dom_sf"/>
</dbReference>
<keyword evidence="3" id="KW-0472">Membrane</keyword>
<dbReference type="Bgee" id="ENSCHIG00000007433">
    <property type="expression patterns" value="Expressed in spleen and 8 other cell types or tissues"/>
</dbReference>
<comment type="subcellular location">
    <subcellularLocation>
        <location evidence="1">Membrane</location>
    </subcellularLocation>
</comment>
<evidence type="ECO:0000256" key="3">
    <source>
        <dbReference type="ARBA" id="ARBA00023136"/>
    </source>
</evidence>
<proteinExistence type="predicted"/>
<dbReference type="Proteomes" id="UP000291000">
    <property type="component" value="Chromosome 3"/>
</dbReference>
<feature type="chain" id="PRO_5044086493" description="Ig-like domain-containing protein" evidence="5">
    <location>
        <begin position="22"/>
        <end position="449"/>
    </location>
</feature>
<sequence>MAFSLPWSLLLLGLLPGPGASRAPTVVTGTLGGSVTLPLQLQDGQQVESISWVCRSVPGAIATVTLVEAGGPDTFHQADSRYWGRLSVVGPDRSLKISHLSWADAGSYRAHVNLRSSRLTHTREYSLHVYEKLTQPHVTMSTRISGNGHCLIILTCVAESRGGTVTYSWTPLGPQTTLSHGGSILSVTLQPGDSALNFTCTVKNPVSNSSSLPILVLPSCSGPGILGSEESVGETVIGTLGKSATLPLEIPVGQEVEKVTWSSRGLVAILQPGPAGEPILVAGNQGPYSQRLSIPCHSYSLQISSLRLQDSGPYRAWITLHSPPINITKDFILHVYEKPQEPKITASSQIMKDGTCFITLACLLDQAGEDVQYSWDPRGQGAVVSHGGTTLSISWRSGVSDSYHCTVKNPVSQSSSSISVKPLCSGSFLPCCLRKEFILFLILGALQIK</sequence>
<dbReference type="Pfam" id="PF07686">
    <property type="entry name" value="V-set"/>
    <property type="match status" value="1"/>
</dbReference>
<dbReference type="OMA" id="TVTYSWT"/>
<evidence type="ECO:0000256" key="1">
    <source>
        <dbReference type="ARBA" id="ARBA00004370"/>
    </source>
</evidence>